<dbReference type="AlphaFoldDB" id="A0AAW5TYV3"/>
<dbReference type="RefSeq" id="WP_264654122.1">
    <property type="nucleotide sequence ID" value="NZ_JAOQNN010000003.1"/>
</dbReference>
<proteinExistence type="predicted"/>
<dbReference type="EMBL" id="JAOQNN010000003">
    <property type="protein sequence ID" value="MCW2282230.1"/>
    <property type="molecule type" value="Genomic_DNA"/>
</dbReference>
<evidence type="ECO:0000256" key="1">
    <source>
        <dbReference type="SAM" id="SignalP"/>
    </source>
</evidence>
<reference evidence="2" key="1">
    <citation type="submission" date="2023-08" db="EMBL/GenBank/DDBJ databases">
        <title>Genomic analyses of the natural microbiome of Caenorhabditis elegans.</title>
        <authorList>
            <person name="Samuel B."/>
        </authorList>
    </citation>
    <scope>NUCLEOTIDE SEQUENCE</scope>
    <source>
        <strain evidence="2">BIGb0220</strain>
    </source>
</reference>
<feature type="chain" id="PRO_5043711664" evidence="1">
    <location>
        <begin position="29"/>
        <end position="205"/>
    </location>
</feature>
<dbReference type="InterPro" id="IPR006311">
    <property type="entry name" value="TAT_signal"/>
</dbReference>
<evidence type="ECO:0000313" key="3">
    <source>
        <dbReference type="Proteomes" id="UP001207687"/>
    </source>
</evidence>
<comment type="caution">
    <text evidence="2">The sequence shown here is derived from an EMBL/GenBank/DDBJ whole genome shotgun (WGS) entry which is preliminary data.</text>
</comment>
<evidence type="ECO:0000313" key="2">
    <source>
        <dbReference type="EMBL" id="MCW2282230.1"/>
    </source>
</evidence>
<gene>
    <name evidence="2" type="ORF">M2256_002775</name>
</gene>
<sequence length="205" mass="21755">MFKRKKFMALCATTLAGLSALGSFAPMAASADVAKNGDTVVTYEGAPKPAEWGLSVPSTIKLDKEADSGTTKWGYGKIAIVKEDGSKFSDTTKDRTFRIAGVPKLGSDAAFYLYQDNDVTKASVKAMINPLAQGAADPADWKVAAVNSGFSVQACANFDIDTKSDNSIAPSRNWAIGIHDDGGSSIIKKYNYSNTMAWTATEKTS</sequence>
<organism evidence="2 3">
    <name type="scientific">Lactococcus lactis</name>
    <dbReference type="NCBI Taxonomy" id="1358"/>
    <lineage>
        <taxon>Bacteria</taxon>
        <taxon>Bacillati</taxon>
        <taxon>Bacillota</taxon>
        <taxon>Bacilli</taxon>
        <taxon>Lactobacillales</taxon>
        <taxon>Streptococcaceae</taxon>
        <taxon>Lactococcus</taxon>
    </lineage>
</organism>
<accession>A0AAW5TYV3</accession>
<protein>
    <submittedName>
        <fullName evidence="2">Uncharacterized protein</fullName>
    </submittedName>
</protein>
<dbReference type="PROSITE" id="PS51318">
    <property type="entry name" value="TAT"/>
    <property type="match status" value="1"/>
</dbReference>
<keyword evidence="1" id="KW-0732">Signal</keyword>
<feature type="signal peptide" evidence="1">
    <location>
        <begin position="1"/>
        <end position="28"/>
    </location>
</feature>
<dbReference type="Proteomes" id="UP001207687">
    <property type="component" value="Unassembled WGS sequence"/>
</dbReference>
<name>A0AAW5TYV3_9LACT</name>